<protein>
    <submittedName>
        <fullName evidence="2">Uncharacterized protein</fullName>
    </submittedName>
</protein>
<gene>
    <name evidence="2" type="ORF">ABIC55_003244</name>
</gene>
<proteinExistence type="predicted"/>
<sequence>MTDWGLFWLYVMFLAILSVTGYVWNAIERMKAMKKGR</sequence>
<keyword evidence="1" id="KW-0472">Membrane</keyword>
<name>A0ABV2KB63_SPOPS</name>
<reference evidence="2 3" key="1">
    <citation type="submission" date="2024-06" db="EMBL/GenBank/DDBJ databases">
        <title>Sorghum-associated microbial communities from plants grown in Nebraska, USA.</title>
        <authorList>
            <person name="Schachtman D."/>
        </authorList>
    </citation>
    <scope>NUCLEOTIDE SEQUENCE [LARGE SCALE GENOMIC DNA]</scope>
    <source>
        <strain evidence="2 3">1288</strain>
    </source>
</reference>
<feature type="transmembrane region" description="Helical" evidence="1">
    <location>
        <begin position="6"/>
        <end position="27"/>
    </location>
</feature>
<organism evidence="2 3">
    <name type="scientific">Sporosarcina psychrophila</name>
    <name type="common">Bacillus psychrophilus</name>
    <dbReference type="NCBI Taxonomy" id="1476"/>
    <lineage>
        <taxon>Bacteria</taxon>
        <taxon>Bacillati</taxon>
        <taxon>Bacillota</taxon>
        <taxon>Bacilli</taxon>
        <taxon>Bacillales</taxon>
        <taxon>Caryophanaceae</taxon>
        <taxon>Sporosarcina</taxon>
    </lineage>
</organism>
<keyword evidence="3" id="KW-1185">Reference proteome</keyword>
<keyword evidence="1" id="KW-0812">Transmembrane</keyword>
<dbReference type="Proteomes" id="UP001549104">
    <property type="component" value="Unassembled WGS sequence"/>
</dbReference>
<evidence type="ECO:0000256" key="1">
    <source>
        <dbReference type="SAM" id="Phobius"/>
    </source>
</evidence>
<dbReference type="EMBL" id="JBEPME010000005">
    <property type="protein sequence ID" value="MET3658127.1"/>
    <property type="molecule type" value="Genomic_DNA"/>
</dbReference>
<accession>A0ABV2KB63</accession>
<keyword evidence="1" id="KW-1133">Transmembrane helix</keyword>
<evidence type="ECO:0000313" key="2">
    <source>
        <dbReference type="EMBL" id="MET3658127.1"/>
    </source>
</evidence>
<evidence type="ECO:0000313" key="3">
    <source>
        <dbReference type="Proteomes" id="UP001549104"/>
    </source>
</evidence>
<comment type="caution">
    <text evidence="2">The sequence shown here is derived from an EMBL/GenBank/DDBJ whole genome shotgun (WGS) entry which is preliminary data.</text>
</comment>